<evidence type="ECO:0000313" key="2">
    <source>
        <dbReference type="Proteomes" id="UP000197535"/>
    </source>
</evidence>
<comment type="caution">
    <text evidence="1">The sequence shown here is derived from an EMBL/GenBank/DDBJ whole genome shotgun (WGS) entry which is preliminary data.</text>
</comment>
<keyword evidence="2" id="KW-1185">Reference proteome</keyword>
<accession>A0A254TED4</accession>
<reference evidence="1 2" key="1">
    <citation type="submission" date="2016-02" db="EMBL/GenBank/DDBJ databases">
        <authorList>
            <person name="Wen L."/>
            <person name="He K."/>
            <person name="Yang H."/>
        </authorList>
    </citation>
    <scope>NUCLEOTIDE SEQUENCE [LARGE SCALE GENOMIC DNA]</scope>
    <source>
        <strain evidence="1 2">TSA40</strain>
    </source>
</reference>
<organism evidence="1 2">
    <name type="scientific">Noviherbaspirillum denitrificans</name>
    <dbReference type="NCBI Taxonomy" id="1968433"/>
    <lineage>
        <taxon>Bacteria</taxon>
        <taxon>Pseudomonadati</taxon>
        <taxon>Pseudomonadota</taxon>
        <taxon>Betaproteobacteria</taxon>
        <taxon>Burkholderiales</taxon>
        <taxon>Oxalobacteraceae</taxon>
        <taxon>Noviherbaspirillum</taxon>
    </lineage>
</organism>
<protein>
    <submittedName>
        <fullName evidence="1">Uncharacterized protein</fullName>
    </submittedName>
</protein>
<name>A0A254TED4_9BURK</name>
<gene>
    <name evidence="1" type="ORF">AYR66_16875</name>
</gene>
<proteinExistence type="predicted"/>
<dbReference type="AlphaFoldDB" id="A0A254TED4"/>
<sequence>MTPPAGSCGDVGDELHFQQCYVILQLEFALLQASQLEFVAQDITRQQFDHCVEIAMFHFQFDDSSLYLFRWNHDVVVEYGK</sequence>
<dbReference type="Proteomes" id="UP000197535">
    <property type="component" value="Unassembled WGS sequence"/>
</dbReference>
<dbReference type="EMBL" id="LSTO01000001">
    <property type="protein sequence ID" value="OWW20895.1"/>
    <property type="molecule type" value="Genomic_DNA"/>
</dbReference>
<evidence type="ECO:0000313" key="1">
    <source>
        <dbReference type="EMBL" id="OWW20895.1"/>
    </source>
</evidence>